<dbReference type="STRING" id="745531.A0A0C3S9P9"/>
<evidence type="ECO:0000256" key="5">
    <source>
        <dbReference type="ARBA" id="ARBA00022833"/>
    </source>
</evidence>
<feature type="compositionally biased region" description="Low complexity" evidence="7">
    <location>
        <begin position="725"/>
        <end position="768"/>
    </location>
</feature>
<protein>
    <submittedName>
        <fullName evidence="8">Uncharacterized protein</fullName>
    </submittedName>
</protein>
<dbReference type="PANTHER" id="PTHR46200">
    <property type="entry name" value="GATOR COMPLEX PROTEIN WDR24"/>
    <property type="match status" value="1"/>
</dbReference>
<evidence type="ECO:0000256" key="4">
    <source>
        <dbReference type="ARBA" id="ARBA00022771"/>
    </source>
</evidence>
<dbReference type="HOGENOM" id="CLU_007954_0_0_1"/>
<dbReference type="InterPro" id="IPR001680">
    <property type="entry name" value="WD40_rpt"/>
</dbReference>
<keyword evidence="3" id="KW-0677">Repeat</keyword>
<gene>
    <name evidence="8" type="ORF">PHLGIDRAFT_34968</name>
</gene>
<feature type="compositionally biased region" description="Basic residues" evidence="7">
    <location>
        <begin position="969"/>
        <end position="984"/>
    </location>
</feature>
<feature type="non-terminal residue" evidence="8">
    <location>
        <position position="1244"/>
    </location>
</feature>
<dbReference type="InterPro" id="IPR015943">
    <property type="entry name" value="WD40/YVTN_repeat-like_dom_sf"/>
</dbReference>
<keyword evidence="5" id="KW-0862">Zinc</keyword>
<evidence type="ECO:0000256" key="1">
    <source>
        <dbReference type="ARBA" id="ARBA00022574"/>
    </source>
</evidence>
<keyword evidence="1 6" id="KW-0853">WD repeat</keyword>
<accession>A0A0C3S9P9</accession>
<dbReference type="Gene3D" id="2.130.10.10">
    <property type="entry name" value="YVTN repeat-like/Quinoprotein amine dehydrogenase"/>
    <property type="match status" value="2"/>
</dbReference>
<feature type="compositionally biased region" description="Polar residues" evidence="7">
    <location>
        <begin position="1010"/>
        <end position="1043"/>
    </location>
</feature>
<keyword evidence="9" id="KW-1185">Reference proteome</keyword>
<feature type="compositionally biased region" description="Acidic residues" evidence="7">
    <location>
        <begin position="851"/>
        <end position="860"/>
    </location>
</feature>
<dbReference type="GO" id="GO:0016239">
    <property type="term" value="P:positive regulation of macroautophagy"/>
    <property type="evidence" value="ECO:0007669"/>
    <property type="project" value="TreeGrafter"/>
</dbReference>
<dbReference type="PROSITE" id="PS00678">
    <property type="entry name" value="WD_REPEATS_1"/>
    <property type="match status" value="2"/>
</dbReference>
<reference evidence="8 9" key="1">
    <citation type="journal article" date="2014" name="PLoS Genet.">
        <title>Analysis of the Phlebiopsis gigantea genome, transcriptome and secretome provides insight into its pioneer colonization strategies of wood.</title>
        <authorList>
            <person name="Hori C."/>
            <person name="Ishida T."/>
            <person name="Igarashi K."/>
            <person name="Samejima M."/>
            <person name="Suzuki H."/>
            <person name="Master E."/>
            <person name="Ferreira P."/>
            <person name="Ruiz-Duenas F.J."/>
            <person name="Held B."/>
            <person name="Canessa P."/>
            <person name="Larrondo L.F."/>
            <person name="Schmoll M."/>
            <person name="Druzhinina I.S."/>
            <person name="Kubicek C.P."/>
            <person name="Gaskell J.A."/>
            <person name="Kersten P."/>
            <person name="St John F."/>
            <person name="Glasner J."/>
            <person name="Sabat G."/>
            <person name="Splinter BonDurant S."/>
            <person name="Syed K."/>
            <person name="Yadav J."/>
            <person name="Mgbeahuruike A.C."/>
            <person name="Kovalchuk A."/>
            <person name="Asiegbu F.O."/>
            <person name="Lackner G."/>
            <person name="Hoffmeister D."/>
            <person name="Rencoret J."/>
            <person name="Gutierrez A."/>
            <person name="Sun H."/>
            <person name="Lindquist E."/>
            <person name="Barry K."/>
            <person name="Riley R."/>
            <person name="Grigoriev I.V."/>
            <person name="Henrissat B."/>
            <person name="Kues U."/>
            <person name="Berka R.M."/>
            <person name="Martinez A.T."/>
            <person name="Covert S.F."/>
            <person name="Blanchette R.A."/>
            <person name="Cullen D."/>
        </authorList>
    </citation>
    <scope>NUCLEOTIDE SEQUENCE [LARGE SCALE GENOMIC DNA]</scope>
    <source>
        <strain evidence="8 9">11061_1 CR5-6</strain>
    </source>
</reference>
<feature type="region of interest" description="Disordered" evidence="7">
    <location>
        <begin position="705"/>
        <end position="817"/>
    </location>
</feature>
<feature type="repeat" description="WD" evidence="6">
    <location>
        <begin position="217"/>
        <end position="252"/>
    </location>
</feature>
<feature type="compositionally biased region" description="Low complexity" evidence="7">
    <location>
        <begin position="936"/>
        <end position="946"/>
    </location>
</feature>
<dbReference type="GO" id="GO:0008270">
    <property type="term" value="F:zinc ion binding"/>
    <property type="evidence" value="ECO:0007669"/>
    <property type="project" value="UniProtKB-KW"/>
</dbReference>
<dbReference type="EMBL" id="KN840479">
    <property type="protein sequence ID" value="KIP08502.1"/>
    <property type="molecule type" value="Genomic_DNA"/>
</dbReference>
<dbReference type="OrthoDB" id="60955at2759"/>
<feature type="compositionally biased region" description="Basic and acidic residues" evidence="7">
    <location>
        <begin position="861"/>
        <end position="888"/>
    </location>
</feature>
<feature type="repeat" description="WD" evidence="6">
    <location>
        <begin position="377"/>
        <end position="391"/>
    </location>
</feature>
<evidence type="ECO:0000256" key="6">
    <source>
        <dbReference type="PROSITE-ProRule" id="PRU00221"/>
    </source>
</evidence>
<dbReference type="GO" id="GO:1904263">
    <property type="term" value="P:positive regulation of TORC1 signaling"/>
    <property type="evidence" value="ECO:0007669"/>
    <property type="project" value="TreeGrafter"/>
</dbReference>
<feature type="compositionally biased region" description="Polar residues" evidence="7">
    <location>
        <begin position="905"/>
        <end position="926"/>
    </location>
</feature>
<dbReference type="GO" id="GO:0005829">
    <property type="term" value="C:cytosol"/>
    <property type="evidence" value="ECO:0007669"/>
    <property type="project" value="TreeGrafter"/>
</dbReference>
<keyword evidence="4" id="KW-0863">Zinc-finger</keyword>
<dbReference type="GO" id="GO:0005774">
    <property type="term" value="C:vacuolar membrane"/>
    <property type="evidence" value="ECO:0007669"/>
    <property type="project" value="TreeGrafter"/>
</dbReference>
<proteinExistence type="predicted"/>
<feature type="compositionally biased region" description="Low complexity" evidence="7">
    <location>
        <begin position="1070"/>
        <end position="1084"/>
    </location>
</feature>
<dbReference type="InterPro" id="IPR037590">
    <property type="entry name" value="WDR24"/>
</dbReference>
<evidence type="ECO:0000256" key="2">
    <source>
        <dbReference type="ARBA" id="ARBA00022723"/>
    </source>
</evidence>
<feature type="region of interest" description="Disordered" evidence="7">
    <location>
        <begin position="903"/>
        <end position="1094"/>
    </location>
</feature>
<evidence type="ECO:0000256" key="7">
    <source>
        <dbReference type="SAM" id="MobiDB-lite"/>
    </source>
</evidence>
<sequence length="1244" mass="135051">MEFCWLSRYGCFEEDTERAAARATRTPFRANGFVAFNSLVFEVLAHIDGVTTPSDTARFASSAGLHAHTVASSLHHPLPQTLVSDVYSDSRTHGPQGPTRHVRMQAAATAGGGSISKNEDGSRCVVAGRESLRILRVCDPNTPSNAEHKHTFGHGGYRIDASRNLWSGSGLKIDSVSTDVVWAHGAFNNKVITSARNGEIIMWDIQKSGPSKFERRTRQHVRSIHKLAYSSILHYYCITASADGDIRVWDLRDLTDSIMKIHHPASVRSVVFSPIHWQPRHAITGLDNGNIYRWDLNMGQRGQLDRIALAHSGPVLTLDWTLPTTYASNNGHRSAGSSGSSQGSNWYQGMGSGFFDELSGSSTAPSAENDVNGNGWLASGGLDRTVKVWDITVCGGGTHISRKPIYTLHTSFPVRRVAWRPNYECELAVTSYHEGSANSQPNPALDLSTAAPASPRLGVSVPTEVKQEENKVLYSRMGDPIEVWDVRRGYIAKWSIRGSAVEGGVTDVAFADSHTIWAQHFSGTFSQLDLRTSTRPVDAIPRTAVSWDAQGCLLFVADRPKRWEVPYDDVHPDKKATVKRKPKALGDKVYLPSSQTMCMVTGYELGGDTETIARLAQSYRFDGSDRPAICAQNADAALDAGKPDAAQTWLLLESLLIDMVQQPPLSASPTSNLSPLPLVSPRLPHSTSAPAAIPTVSQVLANHPLRSVSADGPGPHDDMAPRPNTTVTSRRSSAKSRTYSSSTQSLSSADKGYLSPLRTTPVSSTTPSPHRPTTPLPSTPISMTNTSVARRTSGGRLSVTPGNAGPPPARPRLGSSYRRSSFATTGLYSGALDGEIRSQSHPSLKHVGEGVLEDTDSDDSASDKGIDKGIVDDKISDGGDEHEPHEGETEQYAIAGPSRAAGYWNQRSASVQPSPLSRVAGQQTWSENEKDEEDSPSPASTDNSDSSPDDYDDVPPFRAQPRGRGSTNRSRRSSNRSARTRTRSRSSTVASLAVSTSPAPTPTRAKLMKQGSQSSVRTVTASATPTSMNAPDSLDQGSSLQRNDTARRISGSSKYPASVASGVLRQEGASLRSSSAMSSNRPRSGVFYEDDGYNGDQELNESKIELGRERSDNPYKYAVKESEARLRDVGWQALRETLEVLADEGDVQMCAMLALVVPDELKLGPKRALRFIESYVEILMRLRLHVAAAYIRKCTRAEDVQNQTAVHTIIHTRCTRCNKSLLHPHHTDPRNKPTGGFSYCADCR</sequence>
<dbReference type="GO" id="GO:0061700">
    <property type="term" value="C:GATOR2 complex"/>
    <property type="evidence" value="ECO:0007669"/>
    <property type="project" value="TreeGrafter"/>
</dbReference>
<dbReference type="InterPro" id="IPR019775">
    <property type="entry name" value="WD40_repeat_CS"/>
</dbReference>
<evidence type="ECO:0000313" key="8">
    <source>
        <dbReference type="EMBL" id="KIP08502.1"/>
    </source>
</evidence>
<dbReference type="PROSITE" id="PS50082">
    <property type="entry name" value="WD_REPEATS_2"/>
    <property type="match status" value="2"/>
</dbReference>
<keyword evidence="2" id="KW-0479">Metal-binding</keyword>
<name>A0A0C3S9P9_PHLG1</name>
<feature type="compositionally biased region" description="Polar residues" evidence="7">
    <location>
        <begin position="781"/>
        <end position="790"/>
    </location>
</feature>
<dbReference type="PANTHER" id="PTHR46200:SF1">
    <property type="entry name" value="GATOR COMPLEX PROTEIN WDR24"/>
    <property type="match status" value="1"/>
</dbReference>
<feature type="compositionally biased region" description="Pro residues" evidence="7">
    <location>
        <begin position="769"/>
        <end position="778"/>
    </location>
</feature>
<feature type="region of interest" description="Disordered" evidence="7">
    <location>
        <begin position="850"/>
        <end position="889"/>
    </location>
</feature>
<dbReference type="SUPFAM" id="SSF50978">
    <property type="entry name" value="WD40 repeat-like"/>
    <property type="match status" value="2"/>
</dbReference>
<evidence type="ECO:0000256" key="3">
    <source>
        <dbReference type="ARBA" id="ARBA00022737"/>
    </source>
</evidence>
<evidence type="ECO:0000313" key="9">
    <source>
        <dbReference type="Proteomes" id="UP000053257"/>
    </source>
</evidence>
<dbReference type="Proteomes" id="UP000053257">
    <property type="component" value="Unassembled WGS sequence"/>
</dbReference>
<organism evidence="8 9">
    <name type="scientific">Phlebiopsis gigantea (strain 11061_1 CR5-6)</name>
    <name type="common">White-rot fungus</name>
    <name type="synonym">Peniophora gigantea</name>
    <dbReference type="NCBI Taxonomy" id="745531"/>
    <lineage>
        <taxon>Eukaryota</taxon>
        <taxon>Fungi</taxon>
        <taxon>Dikarya</taxon>
        <taxon>Basidiomycota</taxon>
        <taxon>Agaricomycotina</taxon>
        <taxon>Agaricomycetes</taxon>
        <taxon>Polyporales</taxon>
        <taxon>Phanerochaetaceae</taxon>
        <taxon>Phlebiopsis</taxon>
    </lineage>
</organism>
<feature type="compositionally biased region" description="Low complexity" evidence="7">
    <location>
        <begin position="985"/>
        <end position="1005"/>
    </location>
</feature>
<dbReference type="SMART" id="SM00320">
    <property type="entry name" value="WD40"/>
    <property type="match status" value="4"/>
</dbReference>
<dbReference type="AlphaFoldDB" id="A0A0C3S9P9"/>
<dbReference type="InterPro" id="IPR036322">
    <property type="entry name" value="WD40_repeat_dom_sf"/>
</dbReference>